<keyword evidence="1" id="KW-0732">Signal</keyword>
<evidence type="ECO:0000313" key="3">
    <source>
        <dbReference type="Proteomes" id="UP001172102"/>
    </source>
</evidence>
<evidence type="ECO:0000256" key="1">
    <source>
        <dbReference type="SAM" id="SignalP"/>
    </source>
</evidence>
<gene>
    <name evidence="2" type="ORF">B0H67DRAFT_645028</name>
</gene>
<accession>A0AA40AGA5</accession>
<sequence length="139" mass="14864">MTPPQAIFAALAGTYLLLNNTGTVNGVPYPSSFGDPAVGIIAYSAAGIFGTTKAMPTGPLRAKHAFSYAGPCRINDKFPANETQGRILHGPLTASSVLAYIGTGLGRRYTILKRDDATYLKPWMDDEGIMGEVWLKKLD</sequence>
<proteinExistence type="predicted"/>
<dbReference type="AlphaFoldDB" id="A0AA40AGA5"/>
<comment type="caution">
    <text evidence="2">The sequence shown here is derived from an EMBL/GenBank/DDBJ whole genome shotgun (WGS) entry which is preliminary data.</text>
</comment>
<feature type="signal peptide" evidence="1">
    <location>
        <begin position="1"/>
        <end position="26"/>
    </location>
</feature>
<organism evidence="2 3">
    <name type="scientific">Lasiosphaeris hirsuta</name>
    <dbReference type="NCBI Taxonomy" id="260670"/>
    <lineage>
        <taxon>Eukaryota</taxon>
        <taxon>Fungi</taxon>
        <taxon>Dikarya</taxon>
        <taxon>Ascomycota</taxon>
        <taxon>Pezizomycotina</taxon>
        <taxon>Sordariomycetes</taxon>
        <taxon>Sordariomycetidae</taxon>
        <taxon>Sordariales</taxon>
        <taxon>Lasiosphaeriaceae</taxon>
        <taxon>Lasiosphaeris</taxon>
    </lineage>
</organism>
<dbReference type="Proteomes" id="UP001172102">
    <property type="component" value="Unassembled WGS sequence"/>
</dbReference>
<dbReference type="EMBL" id="JAUKUA010000004">
    <property type="protein sequence ID" value="KAK0715253.1"/>
    <property type="molecule type" value="Genomic_DNA"/>
</dbReference>
<name>A0AA40AGA5_9PEZI</name>
<keyword evidence="3" id="KW-1185">Reference proteome</keyword>
<reference evidence="2" key="1">
    <citation type="submission" date="2023-06" db="EMBL/GenBank/DDBJ databases">
        <title>Genome-scale phylogeny and comparative genomics of the fungal order Sordariales.</title>
        <authorList>
            <consortium name="Lawrence Berkeley National Laboratory"/>
            <person name="Hensen N."/>
            <person name="Bonometti L."/>
            <person name="Westerberg I."/>
            <person name="Brannstrom I.O."/>
            <person name="Guillou S."/>
            <person name="Cros-Aarteil S."/>
            <person name="Calhoun S."/>
            <person name="Haridas S."/>
            <person name="Kuo A."/>
            <person name="Mondo S."/>
            <person name="Pangilinan J."/>
            <person name="Riley R."/>
            <person name="Labutti K."/>
            <person name="Andreopoulos B."/>
            <person name="Lipzen A."/>
            <person name="Chen C."/>
            <person name="Yanf M."/>
            <person name="Daum C."/>
            <person name="Ng V."/>
            <person name="Clum A."/>
            <person name="Steindorff A."/>
            <person name="Ohm R."/>
            <person name="Martin F."/>
            <person name="Silar P."/>
            <person name="Natvig D."/>
            <person name="Lalanne C."/>
            <person name="Gautier V."/>
            <person name="Ament-Velasquez S.L."/>
            <person name="Kruys A."/>
            <person name="Hutchinson M.I."/>
            <person name="Powell A.J."/>
            <person name="Barry K."/>
            <person name="Miller A.N."/>
            <person name="Grigoriev I.V."/>
            <person name="Debuchy R."/>
            <person name="Gladieux P."/>
            <person name="Thoren M.H."/>
            <person name="Johannesson H."/>
        </authorList>
    </citation>
    <scope>NUCLEOTIDE SEQUENCE</scope>
    <source>
        <strain evidence="2">SMH4607-1</strain>
    </source>
</reference>
<evidence type="ECO:0000313" key="2">
    <source>
        <dbReference type="EMBL" id="KAK0715253.1"/>
    </source>
</evidence>
<feature type="chain" id="PRO_5041432720" evidence="1">
    <location>
        <begin position="27"/>
        <end position="139"/>
    </location>
</feature>
<protein>
    <submittedName>
        <fullName evidence="2">Uncharacterized protein</fullName>
    </submittedName>
</protein>